<keyword evidence="2" id="KW-1185">Reference proteome</keyword>
<evidence type="ECO:0000313" key="1">
    <source>
        <dbReference type="EMBL" id="MFD0945016.1"/>
    </source>
</evidence>
<name>A0ABW3H0M4_9SPHN</name>
<sequence length="317" mass="31915">MLRTIAILALGGSATLALLPFGIGVAQTSRTVTITVIDSAGRPVPNAAVCAGSSTSARGDLGSGRTDASGRATFAVASPAPPASGMGSPIGTPILFTANSAGAGAAQSTPTLAVTLRLASGGPRCPEASAVIAAPGQIAPPIAPGSLPVRPGLPTPIVLNLGKRCFGAAGANCGDNDGEMGTCANGECKINRGSWEHDECCFANPTGGVCDDKPWEVITAQGIGQPAQICTAAFNLALGRLNGPYTWKRRVDFSARNNTGRVVHADYCAPRDALVPVGEDRFCCSRTTRAPNAGDMARFALGSAGHVGALPPPRVCT</sequence>
<dbReference type="InterPro" id="IPR008964">
    <property type="entry name" value="Invasin/intimin_cell_adhesion"/>
</dbReference>
<dbReference type="Gene3D" id="2.60.40.10">
    <property type="entry name" value="Immunoglobulins"/>
    <property type="match status" value="1"/>
</dbReference>
<proteinExistence type="predicted"/>
<organism evidence="1 2">
    <name type="scientific">Sphingomonas canadensis</name>
    <dbReference type="NCBI Taxonomy" id="1219257"/>
    <lineage>
        <taxon>Bacteria</taxon>
        <taxon>Pseudomonadati</taxon>
        <taxon>Pseudomonadota</taxon>
        <taxon>Alphaproteobacteria</taxon>
        <taxon>Sphingomonadales</taxon>
        <taxon>Sphingomonadaceae</taxon>
        <taxon>Sphingomonas</taxon>
    </lineage>
</organism>
<dbReference type="EMBL" id="JBHTJG010000001">
    <property type="protein sequence ID" value="MFD0945016.1"/>
    <property type="molecule type" value="Genomic_DNA"/>
</dbReference>
<dbReference type="RefSeq" id="WP_264942714.1">
    <property type="nucleotide sequence ID" value="NZ_JAPDRA010000001.1"/>
</dbReference>
<reference evidence="2" key="1">
    <citation type="journal article" date="2019" name="Int. J. Syst. Evol. Microbiol.">
        <title>The Global Catalogue of Microorganisms (GCM) 10K type strain sequencing project: providing services to taxonomists for standard genome sequencing and annotation.</title>
        <authorList>
            <consortium name="The Broad Institute Genomics Platform"/>
            <consortium name="The Broad Institute Genome Sequencing Center for Infectious Disease"/>
            <person name="Wu L."/>
            <person name="Ma J."/>
        </authorList>
    </citation>
    <scope>NUCLEOTIDE SEQUENCE [LARGE SCALE GENOMIC DNA]</scope>
    <source>
        <strain evidence="2">CCUG 62982</strain>
    </source>
</reference>
<dbReference type="Proteomes" id="UP001596977">
    <property type="component" value="Unassembled WGS sequence"/>
</dbReference>
<accession>A0ABW3H0M4</accession>
<dbReference type="InterPro" id="IPR013783">
    <property type="entry name" value="Ig-like_fold"/>
</dbReference>
<protein>
    <submittedName>
        <fullName evidence="1">Ig-like domain-containing protein</fullName>
    </submittedName>
</protein>
<comment type="caution">
    <text evidence="1">The sequence shown here is derived from an EMBL/GenBank/DDBJ whole genome shotgun (WGS) entry which is preliminary data.</text>
</comment>
<gene>
    <name evidence="1" type="ORF">ACFQ1E_01555</name>
</gene>
<dbReference type="SUPFAM" id="SSF49373">
    <property type="entry name" value="Invasin/intimin cell-adhesion fragments"/>
    <property type="match status" value="1"/>
</dbReference>
<evidence type="ECO:0000313" key="2">
    <source>
        <dbReference type="Proteomes" id="UP001596977"/>
    </source>
</evidence>